<evidence type="ECO:0000256" key="10">
    <source>
        <dbReference type="ARBA" id="ARBA00031218"/>
    </source>
</evidence>
<evidence type="ECO:0000256" key="1">
    <source>
        <dbReference type="ARBA" id="ARBA00001947"/>
    </source>
</evidence>
<keyword evidence="7" id="KW-0677">Repeat</keyword>
<evidence type="ECO:0000256" key="3">
    <source>
        <dbReference type="ARBA" id="ARBA00012656"/>
    </source>
</evidence>
<reference evidence="15" key="2">
    <citation type="submission" date="2025-08" db="UniProtKB">
        <authorList>
            <consortium name="Ensembl"/>
        </authorList>
    </citation>
    <scope>IDENTIFICATION</scope>
</reference>
<evidence type="ECO:0000256" key="2">
    <source>
        <dbReference type="ARBA" id="ARBA00010497"/>
    </source>
</evidence>
<evidence type="ECO:0000256" key="4">
    <source>
        <dbReference type="ARBA" id="ARBA00022602"/>
    </source>
</evidence>
<keyword evidence="8" id="KW-0862">Zinc</keyword>
<reference evidence="15 16" key="1">
    <citation type="submission" date="2019-11" db="EMBL/GenBank/DDBJ databases">
        <title>Strigops habroptila (kakapo) genome, bStrHab1, primary haplotype, v2.</title>
        <authorList>
            <person name="Jarvis E.D."/>
            <person name="Howard J."/>
            <person name="Rhie A."/>
            <person name="Phillippy A."/>
            <person name="Korlach J."/>
            <person name="Digby A."/>
            <person name="Iorns D."/>
            <person name="Eason D."/>
            <person name="Robertson B."/>
            <person name="Raemaekers T."/>
            <person name="Howe K."/>
            <person name="Lewin H."/>
            <person name="Damas J."/>
            <person name="Hastie A."/>
            <person name="Tracey A."/>
            <person name="Chow W."/>
            <person name="Fedrigo O."/>
        </authorList>
    </citation>
    <scope>NUCLEOTIDE SEQUENCE [LARGE SCALE GENOMIC DNA]</scope>
</reference>
<dbReference type="InterPro" id="IPR001330">
    <property type="entry name" value="Prenyltrans"/>
</dbReference>
<comment type="cofactor">
    <cofactor evidence="1">
        <name>Zn(2+)</name>
        <dbReference type="ChEBI" id="CHEBI:29105"/>
    </cofactor>
</comment>
<dbReference type="GO" id="GO:0072657">
    <property type="term" value="P:protein localization to membrane"/>
    <property type="evidence" value="ECO:0007669"/>
    <property type="project" value="UniProtKB-ARBA"/>
</dbReference>
<dbReference type="AlphaFoldDB" id="A0A672TZF0"/>
<evidence type="ECO:0000259" key="14">
    <source>
        <dbReference type="Pfam" id="PF00432"/>
    </source>
</evidence>
<keyword evidence="4" id="KW-0637">Prenyltransferase</keyword>
<evidence type="ECO:0000256" key="13">
    <source>
        <dbReference type="ARBA" id="ARBA00047658"/>
    </source>
</evidence>
<evidence type="ECO:0000256" key="6">
    <source>
        <dbReference type="ARBA" id="ARBA00022723"/>
    </source>
</evidence>
<evidence type="ECO:0000256" key="7">
    <source>
        <dbReference type="ARBA" id="ARBA00022737"/>
    </source>
</evidence>
<name>A0A672TZF0_STRHB</name>
<evidence type="ECO:0000256" key="5">
    <source>
        <dbReference type="ARBA" id="ARBA00022679"/>
    </source>
</evidence>
<accession>A0A672TZF0</accession>
<dbReference type="InterPro" id="IPR026873">
    <property type="entry name" value="Ptb1"/>
</dbReference>
<evidence type="ECO:0000256" key="11">
    <source>
        <dbReference type="ARBA" id="ARBA00032712"/>
    </source>
</evidence>
<keyword evidence="6" id="KW-0479">Metal-binding</keyword>
<dbReference type="PANTHER" id="PTHR11774">
    <property type="entry name" value="GERANYLGERANYL TRANSFERASE TYPE BETA SUBUNIT"/>
    <property type="match status" value="1"/>
</dbReference>
<dbReference type="EC" id="2.5.1.60" evidence="3"/>
<evidence type="ECO:0000256" key="8">
    <source>
        <dbReference type="ARBA" id="ARBA00022833"/>
    </source>
</evidence>
<evidence type="ECO:0000256" key="9">
    <source>
        <dbReference type="ARBA" id="ARBA00030816"/>
    </source>
</evidence>
<dbReference type="GO" id="GO:0004663">
    <property type="term" value="F:Rab geranylgeranyltransferase activity"/>
    <property type="evidence" value="ECO:0007669"/>
    <property type="project" value="UniProtKB-EC"/>
</dbReference>
<dbReference type="InterPro" id="IPR008930">
    <property type="entry name" value="Terpenoid_cyclase/PrenylTrfase"/>
</dbReference>
<dbReference type="GO" id="GO:0046872">
    <property type="term" value="F:metal ion binding"/>
    <property type="evidence" value="ECO:0007669"/>
    <property type="project" value="UniProtKB-KW"/>
</dbReference>
<organism evidence="15 16">
    <name type="scientific">Strigops habroptila</name>
    <name type="common">Kakapo</name>
    <dbReference type="NCBI Taxonomy" id="2489341"/>
    <lineage>
        <taxon>Eukaryota</taxon>
        <taxon>Metazoa</taxon>
        <taxon>Chordata</taxon>
        <taxon>Craniata</taxon>
        <taxon>Vertebrata</taxon>
        <taxon>Euteleostomi</taxon>
        <taxon>Archelosauria</taxon>
        <taxon>Archosauria</taxon>
        <taxon>Dinosauria</taxon>
        <taxon>Saurischia</taxon>
        <taxon>Theropoda</taxon>
        <taxon>Coelurosauria</taxon>
        <taxon>Aves</taxon>
        <taxon>Neognathae</taxon>
        <taxon>Neoaves</taxon>
        <taxon>Telluraves</taxon>
        <taxon>Australaves</taxon>
        <taxon>Psittaciformes</taxon>
        <taxon>Psittacidae</taxon>
        <taxon>Strigops</taxon>
    </lineage>
</organism>
<gene>
    <name evidence="15" type="primary">RABGGTB</name>
</gene>
<comment type="similarity">
    <text evidence="2">Belongs to the protein prenyltransferase subunit beta family.</text>
</comment>
<sequence>MPSGGPGAAVAKPCRRRSLLRPAAPHSFRCRRRTWWVSLGAPGRGLCRGLAGRPTPRLRLRFWATRRLLAALRSAQRAGGGPRCGARRCGTRAGLARGWRLGDPVRAFGGGEGSRGSRCFGLFLAKGGSARGLRLGAAAAAVARLGRERWGRGVRPCSQERHVVLPACWWRLSYTRVPQPELTAQPAFCWYFSQGTPQKDVVIKPDAPSTLLSEKHADYIASYGTKKDDYILILYDSLHVVDVNKIVEYIQSLQKEDGSFAGDKWGEIDTRFSFCAAATLALLGRLDAIDVGKAVEFVLSCMNFDGGFGCRPGSESHAGQIYCCTGFLAITDQLHQINVDLLGWWLCERQLPSGGLNGRPEKLPDVCYSWWVLASLKMIGRLHWIDREKLRCFILACQDEETGGFADRPGDMVDPFHTLFGIAGLSLLGEEQIKAVNPVFCMPEDVLQRINVQPELVN</sequence>
<dbReference type="SUPFAM" id="SSF48239">
    <property type="entry name" value="Terpenoid cyclases/Protein prenyltransferases"/>
    <property type="match status" value="1"/>
</dbReference>
<dbReference type="Ensembl" id="ENSSHBT00005009117.1">
    <property type="protein sequence ID" value="ENSSHBP00005007584.1"/>
    <property type="gene ID" value="ENSSHBG00005006629.1"/>
</dbReference>
<feature type="domain" description="Prenyltransferase alpha-alpha toroid" evidence="14">
    <location>
        <begin position="231"/>
        <end position="442"/>
    </location>
</feature>
<dbReference type="GeneTree" id="ENSGT00950000183128"/>
<comment type="catalytic activity">
    <reaction evidence="13">
        <text>geranylgeranyl diphosphate + L-cysteinyl-[protein] = S-geranylgeranyl-L-cysteinyl-[protein] + diphosphate</text>
        <dbReference type="Rhea" id="RHEA:21240"/>
        <dbReference type="Rhea" id="RHEA-COMP:10131"/>
        <dbReference type="Rhea" id="RHEA-COMP:11537"/>
        <dbReference type="ChEBI" id="CHEBI:29950"/>
        <dbReference type="ChEBI" id="CHEBI:33019"/>
        <dbReference type="ChEBI" id="CHEBI:57533"/>
        <dbReference type="ChEBI" id="CHEBI:86021"/>
        <dbReference type="EC" id="2.5.1.60"/>
    </reaction>
</comment>
<dbReference type="GO" id="GO:0005968">
    <property type="term" value="C:Rab-protein geranylgeranyltransferase complex"/>
    <property type="evidence" value="ECO:0007669"/>
    <property type="project" value="TreeGrafter"/>
</dbReference>
<dbReference type="Proteomes" id="UP000472266">
    <property type="component" value="Chromosome 9"/>
</dbReference>
<keyword evidence="16" id="KW-1185">Reference proteome</keyword>
<dbReference type="PANTHER" id="PTHR11774:SF11">
    <property type="entry name" value="GERANYLGERANYL TRANSFERASE TYPE-2 SUBUNIT BETA"/>
    <property type="match status" value="1"/>
</dbReference>
<protein>
    <recommendedName>
        <fullName evidence="3">protein geranylgeranyltransferase type II</fullName>
        <ecNumber evidence="3">2.5.1.60</ecNumber>
    </recommendedName>
    <alternativeName>
        <fullName evidence="9">Geranylgeranyl transferase type II subunit beta</fullName>
    </alternativeName>
    <alternativeName>
        <fullName evidence="11">Rab geranyl-geranyltransferase subunit beta</fullName>
    </alternativeName>
    <alternativeName>
        <fullName evidence="10">Rab geranylgeranyltransferase subunit beta</fullName>
    </alternativeName>
    <alternativeName>
        <fullName evidence="12">Type II protein geranyl-geranyltransferase subunit beta</fullName>
    </alternativeName>
</protein>
<keyword evidence="5" id="KW-0808">Transferase</keyword>
<evidence type="ECO:0000256" key="12">
    <source>
        <dbReference type="ARBA" id="ARBA00032766"/>
    </source>
</evidence>
<evidence type="ECO:0000313" key="16">
    <source>
        <dbReference type="Proteomes" id="UP000472266"/>
    </source>
</evidence>
<proteinExistence type="inferred from homology"/>
<dbReference type="Gene3D" id="1.50.10.20">
    <property type="match status" value="1"/>
</dbReference>
<dbReference type="Pfam" id="PF00432">
    <property type="entry name" value="Prenyltrans"/>
    <property type="match status" value="1"/>
</dbReference>
<dbReference type="InterPro" id="IPR045089">
    <property type="entry name" value="PGGT1B-like"/>
</dbReference>
<reference evidence="15" key="3">
    <citation type="submission" date="2025-09" db="UniProtKB">
        <authorList>
            <consortium name="Ensembl"/>
        </authorList>
    </citation>
    <scope>IDENTIFICATION</scope>
</reference>
<dbReference type="InParanoid" id="A0A672TZF0"/>
<evidence type="ECO:0000313" key="15">
    <source>
        <dbReference type="Ensembl" id="ENSSHBP00005007584.1"/>
    </source>
</evidence>
<dbReference type="CDD" id="cd02894">
    <property type="entry name" value="GGTase-II"/>
    <property type="match status" value="1"/>
</dbReference>